<comment type="caution">
    <text evidence="1">The sequence shown here is derived from an EMBL/GenBank/DDBJ whole genome shotgun (WGS) entry which is preliminary data.</text>
</comment>
<reference evidence="2" key="1">
    <citation type="journal article" date="2014" name="Sci. Data">
        <title>Genomes of diverse isolates of the marine cyanobacterium Prochlorococcus.</title>
        <authorList>
            <person name="Biller S."/>
            <person name="Berube P."/>
            <person name="Thompson J."/>
            <person name="Kelly L."/>
            <person name="Roggensack S."/>
            <person name="Awad L."/>
            <person name="Roache-Johnson K."/>
            <person name="Ding H."/>
            <person name="Giovannoni S.J."/>
            <person name="Moore L.R."/>
            <person name="Chisholm S.W."/>
        </authorList>
    </citation>
    <scope>NUCLEOTIDE SEQUENCE [LARGE SCALE GENOMIC DNA]</scope>
    <source>
        <strain evidence="2">MIT 9314</strain>
    </source>
</reference>
<name>A0A0A2AL68_PROMR</name>
<gene>
    <name evidence="1" type="ORF">EU98_0316</name>
</gene>
<dbReference type="EMBL" id="JNAO01000004">
    <property type="protein sequence ID" value="KGG02376.1"/>
    <property type="molecule type" value="Genomic_DNA"/>
</dbReference>
<sequence length="62" mass="7368">MIIIKIAIEIASKTNFLLFKNEEDFFLNEEDPHFEHTILPPKDRSETNEEHPQLKQTLFTLI</sequence>
<proteinExistence type="predicted"/>
<evidence type="ECO:0000313" key="1">
    <source>
        <dbReference type="EMBL" id="KGG02376.1"/>
    </source>
</evidence>
<evidence type="ECO:0000313" key="2">
    <source>
        <dbReference type="Proteomes" id="UP000030533"/>
    </source>
</evidence>
<dbReference type="eggNOG" id="ENOG5030MNM">
    <property type="taxonomic scope" value="Bacteria"/>
</dbReference>
<accession>A0A0A2AL68</accession>
<organism evidence="1 2">
    <name type="scientific">Prochlorococcus marinus str. MIT 9314</name>
    <dbReference type="NCBI Taxonomy" id="167548"/>
    <lineage>
        <taxon>Bacteria</taxon>
        <taxon>Bacillati</taxon>
        <taxon>Cyanobacteriota</taxon>
        <taxon>Cyanophyceae</taxon>
        <taxon>Synechococcales</taxon>
        <taxon>Prochlorococcaceae</taxon>
        <taxon>Prochlorococcus</taxon>
    </lineage>
</organism>
<protein>
    <submittedName>
        <fullName evidence="1">Uncharacterized protein</fullName>
    </submittedName>
</protein>
<dbReference type="Proteomes" id="UP000030533">
    <property type="component" value="Unassembled WGS sequence"/>
</dbReference>
<dbReference type="STRING" id="167548.EU98_0316"/>
<dbReference type="AlphaFoldDB" id="A0A0A2AL68"/>
<dbReference type="RefSeq" id="WP_032515174.1">
    <property type="nucleotide sequence ID" value="NZ_JNAO01000004.1"/>
</dbReference>